<dbReference type="SUPFAM" id="SSF53850">
    <property type="entry name" value="Periplasmic binding protein-like II"/>
    <property type="match status" value="1"/>
</dbReference>
<evidence type="ECO:0000313" key="8">
    <source>
        <dbReference type="EMBL" id="PWW11678.1"/>
    </source>
</evidence>
<dbReference type="InterPro" id="IPR001638">
    <property type="entry name" value="Solute-binding_3/MltF_N"/>
</dbReference>
<comment type="similarity">
    <text evidence="2 4">Belongs to the bacterial solute-binding protein 3 family.</text>
</comment>
<keyword evidence="9" id="KW-1185">Reference proteome</keyword>
<proteinExistence type="inferred from homology"/>
<dbReference type="InterPro" id="IPR018313">
    <property type="entry name" value="SBP_3_CS"/>
</dbReference>
<dbReference type="EMBL" id="QGTS01000002">
    <property type="protein sequence ID" value="PWW11678.1"/>
    <property type="molecule type" value="Genomic_DNA"/>
</dbReference>
<evidence type="ECO:0000256" key="5">
    <source>
        <dbReference type="SAM" id="SignalP"/>
    </source>
</evidence>
<dbReference type="AlphaFoldDB" id="A0A317Q5I3"/>
<sequence length="250" mass="27026">MPTFKHTVKHALLSLSLLSISAAALAAGAPIKAVTDATFPPMEFTENQKMTGFDIELTEAIAHKLGRSVQWTNVDFKGLIPSLTAGRADIAVSAIYITPERQKVVNFTKPYMAGGLVTLVKEGNNTIKSADDLKGKKVSVQTGTKSVEWLHTHIPEAQTVEVEKNQQMFNLVSIGRVDAAVTGKPAAFQYARTRGGVKVLPGSLTSEEYGIAVRKDETSLVADINNALDQLKADGTYKQLVDKWFPVSAK</sequence>
<accession>A0A317Q5I3</accession>
<comment type="subcellular location">
    <subcellularLocation>
        <location evidence="1">Cell envelope</location>
    </subcellularLocation>
</comment>
<dbReference type="PROSITE" id="PS01039">
    <property type="entry name" value="SBP_BACTERIAL_3"/>
    <property type="match status" value="1"/>
</dbReference>
<dbReference type="Gene3D" id="3.40.190.10">
    <property type="entry name" value="Periplasmic binding protein-like II"/>
    <property type="match status" value="2"/>
</dbReference>
<dbReference type="Proteomes" id="UP000246744">
    <property type="component" value="Unassembled WGS sequence"/>
</dbReference>
<feature type="domain" description="Ionotropic glutamate receptor C-terminal" evidence="7">
    <location>
        <begin position="30"/>
        <end position="247"/>
    </location>
</feature>
<dbReference type="GO" id="GO:0030288">
    <property type="term" value="C:outer membrane-bounded periplasmic space"/>
    <property type="evidence" value="ECO:0007669"/>
    <property type="project" value="UniProtKB-ARBA"/>
</dbReference>
<evidence type="ECO:0000259" key="6">
    <source>
        <dbReference type="SMART" id="SM00062"/>
    </source>
</evidence>
<dbReference type="GO" id="GO:0016020">
    <property type="term" value="C:membrane"/>
    <property type="evidence" value="ECO:0007669"/>
    <property type="project" value="InterPro"/>
</dbReference>
<evidence type="ECO:0000259" key="7">
    <source>
        <dbReference type="SMART" id="SM00079"/>
    </source>
</evidence>
<protein>
    <submittedName>
        <fullName evidence="8">Amino acid ABC transporter substrate-binding protein (PAAT family)</fullName>
    </submittedName>
</protein>
<feature type="domain" description="Solute-binding protein family 3/N-terminal" evidence="6">
    <location>
        <begin position="30"/>
        <end position="248"/>
    </location>
</feature>
<name>A0A317Q5I3_9ENTR</name>
<dbReference type="PANTHER" id="PTHR35936">
    <property type="entry name" value="MEMBRANE-BOUND LYTIC MUREIN TRANSGLYCOSYLASE F"/>
    <property type="match status" value="1"/>
</dbReference>
<comment type="caution">
    <text evidence="8">The sequence shown here is derived from an EMBL/GenBank/DDBJ whole genome shotgun (WGS) entry which is preliminary data.</text>
</comment>
<reference evidence="8 9" key="1">
    <citation type="submission" date="2018-05" db="EMBL/GenBank/DDBJ databases">
        <title>Genomic Encyclopedia of Type Strains, Phase IV (KMG-IV): sequencing the most valuable type-strain genomes for metagenomic binning, comparative biology and taxonomic classification.</title>
        <authorList>
            <person name="Goeker M."/>
        </authorList>
    </citation>
    <scope>NUCLEOTIDE SEQUENCE [LARGE SCALE GENOMIC DNA]</scope>
    <source>
        <strain evidence="8 9">DSM 19579</strain>
    </source>
</reference>
<dbReference type="SMART" id="SM00079">
    <property type="entry name" value="PBPe"/>
    <property type="match status" value="1"/>
</dbReference>
<evidence type="ECO:0000256" key="4">
    <source>
        <dbReference type="RuleBase" id="RU003744"/>
    </source>
</evidence>
<feature type="chain" id="PRO_5016429062" evidence="5">
    <location>
        <begin position="27"/>
        <end position="250"/>
    </location>
</feature>
<organism evidence="8 9">
    <name type="scientific">Mangrovibacter plantisponsor</name>
    <dbReference type="NCBI Taxonomy" id="451513"/>
    <lineage>
        <taxon>Bacteria</taxon>
        <taxon>Pseudomonadati</taxon>
        <taxon>Pseudomonadota</taxon>
        <taxon>Gammaproteobacteria</taxon>
        <taxon>Enterobacterales</taxon>
        <taxon>Enterobacteriaceae</taxon>
        <taxon>Mangrovibacter</taxon>
    </lineage>
</organism>
<dbReference type="PANTHER" id="PTHR35936:SF17">
    <property type="entry name" value="ARGININE-BINDING EXTRACELLULAR PROTEIN ARTP"/>
    <property type="match status" value="1"/>
</dbReference>
<gene>
    <name evidence="8" type="ORF">DES37_102288</name>
</gene>
<evidence type="ECO:0000256" key="1">
    <source>
        <dbReference type="ARBA" id="ARBA00004196"/>
    </source>
</evidence>
<dbReference type="Pfam" id="PF00497">
    <property type="entry name" value="SBP_bac_3"/>
    <property type="match status" value="1"/>
</dbReference>
<evidence type="ECO:0000313" key="9">
    <source>
        <dbReference type="Proteomes" id="UP000246744"/>
    </source>
</evidence>
<keyword evidence="3 5" id="KW-0732">Signal</keyword>
<evidence type="ECO:0000256" key="2">
    <source>
        <dbReference type="ARBA" id="ARBA00010333"/>
    </source>
</evidence>
<evidence type="ECO:0000256" key="3">
    <source>
        <dbReference type="ARBA" id="ARBA00022729"/>
    </source>
</evidence>
<dbReference type="SMART" id="SM00062">
    <property type="entry name" value="PBPb"/>
    <property type="match status" value="1"/>
</dbReference>
<dbReference type="RefSeq" id="WP_110024949.1">
    <property type="nucleotide sequence ID" value="NZ_QGTS01000002.1"/>
</dbReference>
<dbReference type="InterPro" id="IPR001320">
    <property type="entry name" value="Iontro_rcpt_C"/>
</dbReference>
<dbReference type="GO" id="GO:0015276">
    <property type="term" value="F:ligand-gated monoatomic ion channel activity"/>
    <property type="evidence" value="ECO:0007669"/>
    <property type="project" value="InterPro"/>
</dbReference>
<dbReference type="OrthoDB" id="9768183at2"/>
<feature type="signal peptide" evidence="5">
    <location>
        <begin position="1"/>
        <end position="26"/>
    </location>
</feature>